<dbReference type="CDD" id="cd04732">
    <property type="entry name" value="HisA"/>
    <property type="match status" value="1"/>
</dbReference>
<evidence type="ECO:0000256" key="4">
    <source>
        <dbReference type="ARBA" id="ARBA00009667"/>
    </source>
</evidence>
<gene>
    <name evidence="9 12" type="primary">hisA</name>
    <name evidence="12" type="ORF">K8V47_07305</name>
</gene>
<dbReference type="InterPro" id="IPR011060">
    <property type="entry name" value="RibuloseP-bd_barrel"/>
</dbReference>
<dbReference type="EC" id="5.3.1.16" evidence="9 11"/>
<keyword evidence="7 9" id="KW-0368">Histidine biosynthesis</keyword>
<dbReference type="EMBL" id="DYXT01000038">
    <property type="protein sequence ID" value="HJE39544.1"/>
    <property type="molecule type" value="Genomic_DNA"/>
</dbReference>
<reference evidence="12" key="2">
    <citation type="submission" date="2021-09" db="EMBL/GenBank/DDBJ databases">
        <authorList>
            <person name="Gilroy R."/>
        </authorList>
    </citation>
    <scope>NUCLEOTIDE SEQUENCE</scope>
    <source>
        <strain evidence="12">4100</strain>
    </source>
</reference>
<dbReference type="InterPro" id="IPR006063">
    <property type="entry name" value="HisA_bact_arch"/>
</dbReference>
<evidence type="ECO:0000256" key="11">
    <source>
        <dbReference type="RuleBase" id="RU003658"/>
    </source>
</evidence>
<evidence type="ECO:0000256" key="10">
    <source>
        <dbReference type="RuleBase" id="RU003657"/>
    </source>
</evidence>
<evidence type="ECO:0000256" key="8">
    <source>
        <dbReference type="ARBA" id="ARBA00023235"/>
    </source>
</evidence>
<keyword evidence="8 9" id="KW-0413">Isomerase</keyword>
<keyword evidence="6 9" id="KW-0028">Amino-acid biosynthesis</keyword>
<dbReference type="GO" id="GO:0003949">
    <property type="term" value="F:1-(5-phosphoribosyl)-5-[(5-phosphoribosylamino)methylideneamino]imidazole-4-carboxamide isomerase activity"/>
    <property type="evidence" value="ECO:0007669"/>
    <property type="project" value="UniProtKB-UniRule"/>
</dbReference>
<accession>A0A4Q0UAP6</accession>
<dbReference type="GO" id="GO:0000105">
    <property type="term" value="P:L-histidine biosynthetic process"/>
    <property type="evidence" value="ECO:0007669"/>
    <property type="project" value="UniProtKB-UniRule"/>
</dbReference>
<protein>
    <recommendedName>
        <fullName evidence="9 11">1-(5-phosphoribosyl)-5-[(5-phosphoribosylamino)methylideneamino] imidazole-4-carboxamide isomerase</fullName>
        <ecNumber evidence="9 11">5.3.1.16</ecNumber>
    </recommendedName>
    <alternativeName>
        <fullName evidence="9">Phosphoribosylformimino-5-aminoimidazole carboxamide ribotide isomerase</fullName>
    </alternativeName>
</protein>
<organism evidence="12 13">
    <name type="scientific">Candidatus Amulumruptor caecigallinarius</name>
    <dbReference type="NCBI Taxonomy" id="2109911"/>
    <lineage>
        <taxon>Bacteria</taxon>
        <taxon>Pseudomonadati</taxon>
        <taxon>Bacteroidota</taxon>
        <taxon>Bacteroidia</taxon>
        <taxon>Bacteroidales</taxon>
        <taxon>Muribaculaceae</taxon>
        <taxon>Candidatus Amulumruptor</taxon>
    </lineage>
</organism>
<dbReference type="InterPro" id="IPR013785">
    <property type="entry name" value="Aldolase_TIM"/>
</dbReference>
<evidence type="ECO:0000256" key="7">
    <source>
        <dbReference type="ARBA" id="ARBA00023102"/>
    </source>
</evidence>
<dbReference type="Gene3D" id="3.20.20.70">
    <property type="entry name" value="Aldolase class I"/>
    <property type="match status" value="1"/>
</dbReference>
<feature type="active site" description="Proton donor" evidence="9">
    <location>
        <position position="131"/>
    </location>
</feature>
<dbReference type="AlphaFoldDB" id="A0A4Q0UAP6"/>
<evidence type="ECO:0000256" key="5">
    <source>
        <dbReference type="ARBA" id="ARBA00022490"/>
    </source>
</evidence>
<feature type="active site" description="Proton acceptor" evidence="9">
    <location>
        <position position="9"/>
    </location>
</feature>
<dbReference type="PANTHER" id="PTHR43090:SF2">
    <property type="entry name" value="1-(5-PHOSPHORIBOSYL)-5-[(5-PHOSPHORIBOSYLAMINO)METHYLIDENEAMINO] IMIDAZOLE-4-CARBOXAMIDE ISOMERASE"/>
    <property type="match status" value="1"/>
</dbReference>
<evidence type="ECO:0000256" key="2">
    <source>
        <dbReference type="ARBA" id="ARBA00004496"/>
    </source>
</evidence>
<comment type="caution">
    <text evidence="12">The sequence shown here is derived from an EMBL/GenBank/DDBJ whole genome shotgun (WGS) entry which is preliminary data.</text>
</comment>
<evidence type="ECO:0000256" key="3">
    <source>
        <dbReference type="ARBA" id="ARBA00005133"/>
    </source>
</evidence>
<evidence type="ECO:0000256" key="6">
    <source>
        <dbReference type="ARBA" id="ARBA00022605"/>
    </source>
</evidence>
<proteinExistence type="inferred from homology"/>
<dbReference type="PANTHER" id="PTHR43090">
    <property type="entry name" value="1-(5-PHOSPHORIBOSYL)-5-[(5-PHOSPHORIBOSYLAMINO)METHYLIDENEAMINO] IMIDAZOLE-4-CARBOXAMIDE ISOMERASE"/>
    <property type="match status" value="1"/>
</dbReference>
<sequence length="245" mass="26278">MIEIIPAIDIIGGRCVRLSQGDYDRCTTYDAQPVDMVKRYVDAGFGRVHVVDLDGAKASYPRNLATLERMASVDGASIEWGGGIKSEDALRDLFNAGATYAIIGSLAAKNPSLMGEWIKTYGSDKMVLGADVREGKIAVSGWLEDTELTISDLVAKLEPYGLTQAICTEISRDGMFTGAAVGLYEELMAQHPSVIFTASGGIGSMDDIVALDEAGVPRVIVGKALYEGRIALEDMSRYAYPSQHA</sequence>
<dbReference type="InterPro" id="IPR023016">
    <property type="entry name" value="HisA/PriA"/>
</dbReference>
<dbReference type="SUPFAM" id="SSF51366">
    <property type="entry name" value="Ribulose-phoshate binding barrel"/>
    <property type="match status" value="1"/>
</dbReference>
<dbReference type="InterPro" id="IPR044524">
    <property type="entry name" value="Isoase_HisA-like"/>
</dbReference>
<comment type="catalytic activity">
    <reaction evidence="1 9 11">
        <text>1-(5-phospho-beta-D-ribosyl)-5-[(5-phospho-beta-D-ribosylamino)methylideneamino]imidazole-4-carboxamide = 5-[(5-phospho-1-deoxy-D-ribulos-1-ylimino)methylamino]-1-(5-phospho-beta-D-ribosyl)imidazole-4-carboxamide</text>
        <dbReference type="Rhea" id="RHEA:15469"/>
        <dbReference type="ChEBI" id="CHEBI:58435"/>
        <dbReference type="ChEBI" id="CHEBI:58525"/>
        <dbReference type="EC" id="5.3.1.16"/>
    </reaction>
</comment>
<evidence type="ECO:0000256" key="1">
    <source>
        <dbReference type="ARBA" id="ARBA00000901"/>
    </source>
</evidence>
<dbReference type="InterPro" id="IPR006062">
    <property type="entry name" value="His_biosynth"/>
</dbReference>
<dbReference type="GO" id="GO:0005737">
    <property type="term" value="C:cytoplasm"/>
    <property type="evidence" value="ECO:0007669"/>
    <property type="project" value="UniProtKB-SubCell"/>
</dbReference>
<evidence type="ECO:0000313" key="12">
    <source>
        <dbReference type="EMBL" id="HJE39544.1"/>
    </source>
</evidence>
<evidence type="ECO:0000313" key="13">
    <source>
        <dbReference type="Proteomes" id="UP000711407"/>
    </source>
</evidence>
<keyword evidence="5 9" id="KW-0963">Cytoplasm</keyword>
<comment type="similarity">
    <text evidence="4 9 10">Belongs to the HisA/HisF family.</text>
</comment>
<dbReference type="HAMAP" id="MF_01014">
    <property type="entry name" value="HisA"/>
    <property type="match status" value="1"/>
</dbReference>
<dbReference type="NCBIfam" id="TIGR00007">
    <property type="entry name" value="1-(5-phosphoribosyl)-5-[(5-phosphoribosylamino)methylideneamino]imidazole-4-carboxamide isomerase"/>
    <property type="match status" value="1"/>
</dbReference>
<dbReference type="GO" id="GO:0000162">
    <property type="term" value="P:L-tryptophan biosynthetic process"/>
    <property type="evidence" value="ECO:0007669"/>
    <property type="project" value="TreeGrafter"/>
</dbReference>
<dbReference type="Pfam" id="PF00977">
    <property type="entry name" value="His_biosynth"/>
    <property type="match status" value="1"/>
</dbReference>
<dbReference type="FunFam" id="3.20.20.70:FF:000009">
    <property type="entry name" value="1-(5-phosphoribosyl)-5-[(5-phosphoribosylamino)methylideneamino] imidazole-4-carboxamide isomerase"/>
    <property type="match status" value="1"/>
</dbReference>
<evidence type="ECO:0000256" key="9">
    <source>
        <dbReference type="HAMAP-Rule" id="MF_01014"/>
    </source>
</evidence>
<reference evidence="12" key="1">
    <citation type="journal article" date="2021" name="PeerJ">
        <title>Extensive microbial diversity within the chicken gut microbiome revealed by metagenomics and culture.</title>
        <authorList>
            <person name="Gilroy R."/>
            <person name="Ravi A."/>
            <person name="Getino M."/>
            <person name="Pursley I."/>
            <person name="Horton D.L."/>
            <person name="Alikhan N.F."/>
            <person name="Baker D."/>
            <person name="Gharbi K."/>
            <person name="Hall N."/>
            <person name="Watson M."/>
            <person name="Adriaenssens E.M."/>
            <person name="Foster-Nyarko E."/>
            <person name="Jarju S."/>
            <person name="Secka A."/>
            <person name="Antonio M."/>
            <person name="Oren A."/>
            <person name="Chaudhuri R.R."/>
            <person name="La Ragione R."/>
            <person name="Hildebrand F."/>
            <person name="Pallen M.J."/>
        </authorList>
    </citation>
    <scope>NUCLEOTIDE SEQUENCE</scope>
    <source>
        <strain evidence="12">4100</strain>
    </source>
</reference>
<comment type="pathway">
    <text evidence="3 9 11">Amino-acid biosynthesis; L-histidine biosynthesis; L-histidine from 5-phospho-alpha-D-ribose 1-diphosphate: step 4/9.</text>
</comment>
<name>A0A4Q0UAP6_9BACT</name>
<dbReference type="Proteomes" id="UP000711407">
    <property type="component" value="Unassembled WGS sequence"/>
</dbReference>
<comment type="subcellular location">
    <subcellularLocation>
        <location evidence="2 9 11">Cytoplasm</location>
    </subcellularLocation>
</comment>